<evidence type="ECO:0000256" key="5">
    <source>
        <dbReference type="ARBA" id="ARBA00022490"/>
    </source>
</evidence>
<evidence type="ECO:0000256" key="11">
    <source>
        <dbReference type="ARBA" id="ARBA00040554"/>
    </source>
</evidence>
<gene>
    <name evidence="14" type="ORF">RIMI_LOCUS391122</name>
</gene>
<feature type="domain" description="Aminotransferase class V" evidence="13">
    <location>
        <begin position="2"/>
        <end position="393"/>
    </location>
</feature>
<evidence type="ECO:0000313" key="15">
    <source>
        <dbReference type="Proteomes" id="UP001176940"/>
    </source>
</evidence>
<dbReference type="InterPro" id="IPR015422">
    <property type="entry name" value="PyrdxlP-dep_Trfase_small"/>
</dbReference>
<evidence type="ECO:0000256" key="1">
    <source>
        <dbReference type="ARBA" id="ARBA00001933"/>
    </source>
</evidence>
<reference evidence="14" key="1">
    <citation type="submission" date="2023-07" db="EMBL/GenBank/DDBJ databases">
        <authorList>
            <person name="Stuckert A."/>
        </authorList>
    </citation>
    <scope>NUCLEOTIDE SEQUENCE</scope>
</reference>
<dbReference type="InterPro" id="IPR016454">
    <property type="entry name" value="Cysteine_dSase"/>
</dbReference>
<dbReference type="Pfam" id="PF00266">
    <property type="entry name" value="Aminotran_5"/>
    <property type="match status" value="1"/>
</dbReference>
<evidence type="ECO:0000256" key="7">
    <source>
        <dbReference type="ARBA" id="ARBA00022898"/>
    </source>
</evidence>
<dbReference type="EMBL" id="CAUEEQ010000448">
    <property type="protein sequence ID" value="CAJ0916975.1"/>
    <property type="molecule type" value="Genomic_DNA"/>
</dbReference>
<evidence type="ECO:0000259" key="13">
    <source>
        <dbReference type="Pfam" id="PF00266"/>
    </source>
</evidence>
<dbReference type="PANTHER" id="PTHR11601">
    <property type="entry name" value="CYSTEINE DESULFURYLASE FAMILY MEMBER"/>
    <property type="match status" value="1"/>
</dbReference>
<comment type="subcellular location">
    <subcellularLocation>
        <location evidence="2">Cytoplasm</location>
        <location evidence="2">Cytosol</location>
    </subcellularLocation>
</comment>
<proteinExistence type="inferred from homology"/>
<evidence type="ECO:0000256" key="8">
    <source>
        <dbReference type="ARBA" id="ARBA00023239"/>
    </source>
</evidence>
<evidence type="ECO:0000313" key="14">
    <source>
        <dbReference type="EMBL" id="CAJ0916975.1"/>
    </source>
</evidence>
<dbReference type="Gene3D" id="1.10.260.50">
    <property type="match status" value="1"/>
</dbReference>
<keyword evidence="6" id="KW-0808">Transferase</keyword>
<evidence type="ECO:0000256" key="10">
    <source>
        <dbReference type="ARBA" id="ARBA00039054"/>
    </source>
</evidence>
<dbReference type="PIRSF" id="PIRSF005572">
    <property type="entry name" value="NifS"/>
    <property type="match status" value="1"/>
</dbReference>
<evidence type="ECO:0000256" key="6">
    <source>
        <dbReference type="ARBA" id="ARBA00022679"/>
    </source>
</evidence>
<dbReference type="InterPro" id="IPR015424">
    <property type="entry name" value="PyrdxlP-dep_Trfase"/>
</dbReference>
<accession>A0ABN9KQS6</accession>
<dbReference type="PANTHER" id="PTHR11601:SF62">
    <property type="entry name" value="SELENOCYSTEINE LYASE"/>
    <property type="match status" value="1"/>
</dbReference>
<dbReference type="InterPro" id="IPR000192">
    <property type="entry name" value="Aminotrans_V_dom"/>
</dbReference>
<evidence type="ECO:0000256" key="2">
    <source>
        <dbReference type="ARBA" id="ARBA00004514"/>
    </source>
</evidence>
<comment type="subunit">
    <text evidence="4">Homodimer.</text>
</comment>
<keyword evidence="5" id="KW-0963">Cytoplasm</keyword>
<dbReference type="SUPFAM" id="SSF53383">
    <property type="entry name" value="PLP-dependent transferases"/>
    <property type="match status" value="1"/>
</dbReference>
<dbReference type="Proteomes" id="UP001176940">
    <property type="component" value="Unassembled WGS sequence"/>
</dbReference>
<name>A0ABN9KQS6_9NEOB</name>
<evidence type="ECO:0000256" key="9">
    <source>
        <dbReference type="ARBA" id="ARBA00037407"/>
    </source>
</evidence>
<evidence type="ECO:0000256" key="4">
    <source>
        <dbReference type="ARBA" id="ARBA00011738"/>
    </source>
</evidence>
<keyword evidence="8" id="KW-0456">Lyase</keyword>
<comment type="cofactor">
    <cofactor evidence="1">
        <name>pyridoxal 5'-phosphate</name>
        <dbReference type="ChEBI" id="CHEBI:597326"/>
    </cofactor>
</comment>
<dbReference type="EC" id="4.4.1.16" evidence="10"/>
<dbReference type="Gene3D" id="3.40.640.10">
    <property type="entry name" value="Type I PLP-dependent aspartate aminotransferase-like (Major domain)"/>
    <property type="match status" value="1"/>
</dbReference>
<comment type="caution">
    <text evidence="14">The sequence shown here is derived from an EMBL/GenBank/DDBJ whole genome shotgun (WGS) entry which is preliminary data.</text>
</comment>
<evidence type="ECO:0000256" key="12">
    <source>
        <dbReference type="SAM" id="Coils"/>
    </source>
</evidence>
<feature type="non-terminal residue" evidence="14">
    <location>
        <position position="417"/>
    </location>
</feature>
<dbReference type="InterPro" id="IPR015421">
    <property type="entry name" value="PyrdxlP-dep_Trfase_major"/>
</dbReference>
<dbReference type="Gene3D" id="3.90.1150.10">
    <property type="entry name" value="Aspartate Aminotransferase, domain 1"/>
    <property type="match status" value="1"/>
</dbReference>
<comment type="function">
    <text evidence="9">Catalyzes the decomposition of L-selenocysteine to L-alanine and elemental selenium.</text>
</comment>
<comment type="similarity">
    <text evidence="3">Belongs to the class-V pyridoxal-phosphate-dependent aminotransferase family.</text>
</comment>
<keyword evidence="15" id="KW-1185">Reference proteome</keyword>
<keyword evidence="7" id="KW-0663">Pyridoxal phosphate</keyword>
<evidence type="ECO:0000256" key="3">
    <source>
        <dbReference type="ARBA" id="ARBA00009236"/>
    </source>
</evidence>
<keyword evidence="12" id="KW-0175">Coiled coil</keyword>
<organism evidence="14 15">
    <name type="scientific">Ranitomeya imitator</name>
    <name type="common">mimic poison frog</name>
    <dbReference type="NCBI Taxonomy" id="111125"/>
    <lineage>
        <taxon>Eukaryota</taxon>
        <taxon>Metazoa</taxon>
        <taxon>Chordata</taxon>
        <taxon>Craniata</taxon>
        <taxon>Vertebrata</taxon>
        <taxon>Euteleostomi</taxon>
        <taxon>Amphibia</taxon>
        <taxon>Batrachia</taxon>
        <taxon>Anura</taxon>
        <taxon>Neobatrachia</taxon>
        <taxon>Hyloidea</taxon>
        <taxon>Dendrobatidae</taxon>
        <taxon>Dendrobatinae</taxon>
        <taxon>Ranitomeya</taxon>
    </lineage>
</organism>
<feature type="non-terminal residue" evidence="14">
    <location>
        <position position="1"/>
    </location>
</feature>
<sequence>KVYLDYNATTPPTAEVIDVVTEALQEAWGNPSSSYSAGCKAKQLIDTARGHIAKMVRGKPEDIIFTSGGTEANNMVLFSAVDHFNMSTNKKLNSPLDKALPHIITSNVEHDSIALPLKHLQEAHRAEVTFVPVSTTSGSVEVDDVVAAIRPNTCLVSVMLANNETGVIMPIGQLSQRLVLISKERQAQGLPPILLHTDAAQALGKIIVDVQELGVHYLTIVGHKFYGPRIGALYVQGIGNKTPLLPMLHGGGQERNYRPGTENTPMIAGLGKAAELVSLHCVVYGNHMRSVRDYMEQRLQAVFGNKIQFNSHFSGTESLPNTCNVSILRPAVLGREWLSRCDYLLASVGAACHSDRGDRPSHVLLSSGVSPDAARGAIRLSVGTQTTKEDVDLIVKDLEQAAQKLENEDSKKEELKN</sequence>
<feature type="coiled-coil region" evidence="12">
    <location>
        <begin position="388"/>
        <end position="415"/>
    </location>
</feature>
<protein>
    <recommendedName>
        <fullName evidence="11">Selenocysteine lyase</fullName>
        <ecNumber evidence="10">4.4.1.16</ecNumber>
    </recommendedName>
</protein>